<protein>
    <submittedName>
        <fullName evidence="2">Uncharacterized protein</fullName>
    </submittedName>
</protein>
<gene>
    <name evidence="2" type="ORF">L211DRAFT_837617</name>
</gene>
<reference evidence="2 3" key="1">
    <citation type="journal article" date="2018" name="Nat. Ecol. Evol.">
        <title>Pezizomycetes genomes reveal the molecular basis of ectomycorrhizal truffle lifestyle.</title>
        <authorList>
            <person name="Murat C."/>
            <person name="Payen T."/>
            <person name="Noel B."/>
            <person name="Kuo A."/>
            <person name="Morin E."/>
            <person name="Chen J."/>
            <person name="Kohler A."/>
            <person name="Krizsan K."/>
            <person name="Balestrini R."/>
            <person name="Da Silva C."/>
            <person name="Montanini B."/>
            <person name="Hainaut M."/>
            <person name="Levati E."/>
            <person name="Barry K.W."/>
            <person name="Belfiori B."/>
            <person name="Cichocki N."/>
            <person name="Clum A."/>
            <person name="Dockter R.B."/>
            <person name="Fauchery L."/>
            <person name="Guy J."/>
            <person name="Iotti M."/>
            <person name="Le Tacon F."/>
            <person name="Lindquist E.A."/>
            <person name="Lipzen A."/>
            <person name="Malagnac F."/>
            <person name="Mello A."/>
            <person name="Molinier V."/>
            <person name="Miyauchi S."/>
            <person name="Poulain J."/>
            <person name="Riccioni C."/>
            <person name="Rubini A."/>
            <person name="Sitrit Y."/>
            <person name="Splivallo R."/>
            <person name="Traeger S."/>
            <person name="Wang M."/>
            <person name="Zifcakova L."/>
            <person name="Wipf D."/>
            <person name="Zambonelli A."/>
            <person name="Paolocci F."/>
            <person name="Nowrousian M."/>
            <person name="Ottonello S."/>
            <person name="Baldrian P."/>
            <person name="Spatafora J.W."/>
            <person name="Henrissat B."/>
            <person name="Nagy L.G."/>
            <person name="Aury J.M."/>
            <person name="Wincker P."/>
            <person name="Grigoriev I.V."/>
            <person name="Bonfante P."/>
            <person name="Martin F.M."/>
        </authorList>
    </citation>
    <scope>NUCLEOTIDE SEQUENCE [LARGE SCALE GENOMIC DNA]</scope>
    <source>
        <strain evidence="2 3">ATCC MYA-4762</strain>
    </source>
</reference>
<dbReference type="AlphaFoldDB" id="A0A3N4LUB8"/>
<organism evidence="2 3">
    <name type="scientific">Terfezia boudieri ATCC MYA-4762</name>
    <dbReference type="NCBI Taxonomy" id="1051890"/>
    <lineage>
        <taxon>Eukaryota</taxon>
        <taxon>Fungi</taxon>
        <taxon>Dikarya</taxon>
        <taxon>Ascomycota</taxon>
        <taxon>Pezizomycotina</taxon>
        <taxon>Pezizomycetes</taxon>
        <taxon>Pezizales</taxon>
        <taxon>Pezizaceae</taxon>
        <taxon>Terfezia</taxon>
    </lineage>
</organism>
<evidence type="ECO:0000313" key="2">
    <source>
        <dbReference type="EMBL" id="RPB24241.1"/>
    </source>
</evidence>
<evidence type="ECO:0000256" key="1">
    <source>
        <dbReference type="SAM" id="MobiDB-lite"/>
    </source>
</evidence>
<proteinExistence type="predicted"/>
<dbReference type="EMBL" id="ML121542">
    <property type="protein sequence ID" value="RPB24241.1"/>
    <property type="molecule type" value="Genomic_DNA"/>
</dbReference>
<name>A0A3N4LUB8_9PEZI</name>
<dbReference type="InParanoid" id="A0A3N4LUB8"/>
<sequence>MLNQACRKYGNYDYNRRTCATDQLQLFLPEYEGNKEDDMDSESIEDIEEEELKDDLEEEEEKDMEKDKSNKSSLSVGNPIVHESD</sequence>
<feature type="compositionally biased region" description="Acidic residues" evidence="1">
    <location>
        <begin position="35"/>
        <end position="62"/>
    </location>
</feature>
<feature type="region of interest" description="Disordered" evidence="1">
    <location>
        <begin position="31"/>
        <end position="85"/>
    </location>
</feature>
<dbReference type="Proteomes" id="UP000267821">
    <property type="component" value="Unassembled WGS sequence"/>
</dbReference>
<evidence type="ECO:0000313" key="3">
    <source>
        <dbReference type="Proteomes" id="UP000267821"/>
    </source>
</evidence>
<accession>A0A3N4LUB8</accession>
<keyword evidence="3" id="KW-1185">Reference proteome</keyword>